<keyword evidence="2" id="KW-1185">Reference proteome</keyword>
<evidence type="ECO:0000313" key="1">
    <source>
        <dbReference type="EMBL" id="QNH62198.1"/>
    </source>
</evidence>
<dbReference type="RefSeq" id="WP_185888113.1">
    <property type="nucleotide sequence ID" value="NZ_CP060202.1"/>
</dbReference>
<dbReference type="AlphaFoldDB" id="A0A7G7W755"/>
<dbReference type="EMBL" id="CP060202">
    <property type="protein sequence ID" value="QNH62198.1"/>
    <property type="molecule type" value="Genomic_DNA"/>
</dbReference>
<dbReference type="InterPro" id="IPR036890">
    <property type="entry name" value="HATPase_C_sf"/>
</dbReference>
<reference evidence="1 2" key="1">
    <citation type="submission" date="2020-08" db="EMBL/GenBank/DDBJ databases">
        <title>Hymenobacter sp. S2-20-2 genome sequencing.</title>
        <authorList>
            <person name="Jin L."/>
        </authorList>
    </citation>
    <scope>NUCLEOTIDE SEQUENCE [LARGE SCALE GENOMIC DNA]</scope>
    <source>
        <strain evidence="1 2">S2-20-2</strain>
    </source>
</reference>
<dbReference type="Proteomes" id="UP000515489">
    <property type="component" value="Chromosome"/>
</dbReference>
<accession>A0A7G7W755</accession>
<dbReference type="SUPFAM" id="SSF55874">
    <property type="entry name" value="ATPase domain of HSP90 chaperone/DNA topoisomerase II/histidine kinase"/>
    <property type="match status" value="1"/>
</dbReference>
<evidence type="ECO:0000313" key="2">
    <source>
        <dbReference type="Proteomes" id="UP000515489"/>
    </source>
</evidence>
<organism evidence="1 2">
    <name type="scientific">Hymenobacter sediminicola</name>
    <dbReference type="NCBI Taxonomy" id="2761579"/>
    <lineage>
        <taxon>Bacteria</taxon>
        <taxon>Pseudomonadati</taxon>
        <taxon>Bacteroidota</taxon>
        <taxon>Cytophagia</taxon>
        <taxon>Cytophagales</taxon>
        <taxon>Hymenobacteraceae</taxon>
        <taxon>Hymenobacter</taxon>
    </lineage>
</organism>
<proteinExistence type="predicted"/>
<sequence>MQHIIPFDAYTNTQTLSEFLLDNRHVKVIIEKPKLESVLVTMNSVNTVKPFHVVSLACLLEEYYIAGISILFAHSTSDVYAYMQNIGFTDMWAKGKALKHTGFTPVNDPTAFAVWKADPTLMTDYVNSAYSHYKYSFFREKDIAILTTYLTEIFNNVFDHAFAKGATTRTAFGMLQYYPRNKRLFISVSDFGMGIPASVNRFLRDNQLPELSPPEALYKARTLGFSSQSRPHNKGLGLDTLRTGLTSLRGTLTIQTSQAIYHVSRDGKETIYPLPGINFPGTTVNIKIFYNGLSEHEPDEIQDEATLF</sequence>
<name>A0A7G7W755_9BACT</name>
<dbReference type="Gene3D" id="3.30.565.10">
    <property type="entry name" value="Histidine kinase-like ATPase, C-terminal domain"/>
    <property type="match status" value="1"/>
</dbReference>
<protein>
    <submittedName>
        <fullName evidence="1">Uncharacterized protein</fullName>
    </submittedName>
</protein>
<gene>
    <name evidence="1" type="ORF">H4317_19005</name>
</gene>
<dbReference type="KEGG" id="hsk:H4317_19005"/>